<dbReference type="GeneID" id="18237217"/>
<accession>F4P8R2</accession>
<keyword evidence="3" id="KW-1185">Reference proteome</keyword>
<dbReference type="AlphaFoldDB" id="F4P8R2"/>
<dbReference type="OMA" id="APHEQAV"/>
<reference evidence="2 3" key="1">
    <citation type="submission" date="2009-12" db="EMBL/GenBank/DDBJ databases">
        <title>The draft genome of Batrachochytrium dendrobatidis.</title>
        <authorList>
            <consortium name="US DOE Joint Genome Institute (JGI-PGF)"/>
            <person name="Kuo A."/>
            <person name="Salamov A."/>
            <person name="Schmutz J."/>
            <person name="Lucas S."/>
            <person name="Pitluck S."/>
            <person name="Rosenblum E."/>
            <person name="Stajich J."/>
            <person name="Eisen M."/>
            <person name="Grigoriev I.V."/>
        </authorList>
    </citation>
    <scope>NUCLEOTIDE SEQUENCE [LARGE SCALE GENOMIC DNA]</scope>
    <source>
        <strain evidence="3">JAM81 / FGSC 10211</strain>
    </source>
</reference>
<dbReference type="RefSeq" id="XP_006681022.1">
    <property type="nucleotide sequence ID" value="XM_006680959.1"/>
</dbReference>
<dbReference type="InterPro" id="IPR004821">
    <property type="entry name" value="Cyt_trans-like"/>
</dbReference>
<dbReference type="STRING" id="684364.F4P8R2"/>
<dbReference type="GO" id="GO:0004140">
    <property type="term" value="F:dephospho-CoA kinase activity"/>
    <property type="evidence" value="ECO:0000318"/>
    <property type="project" value="GO_Central"/>
</dbReference>
<feature type="domain" description="Cytidyltransferase-like" evidence="1">
    <location>
        <begin position="66"/>
        <end position="212"/>
    </location>
</feature>
<organism evidence="2 3">
    <name type="scientific">Batrachochytrium dendrobatidis (strain JAM81 / FGSC 10211)</name>
    <name type="common">Frog chytrid fungus</name>
    <dbReference type="NCBI Taxonomy" id="684364"/>
    <lineage>
        <taxon>Eukaryota</taxon>
        <taxon>Fungi</taxon>
        <taxon>Fungi incertae sedis</taxon>
        <taxon>Chytridiomycota</taxon>
        <taxon>Chytridiomycota incertae sedis</taxon>
        <taxon>Chytridiomycetes</taxon>
        <taxon>Rhizophydiales</taxon>
        <taxon>Rhizophydiales incertae sedis</taxon>
        <taxon>Batrachochytrium</taxon>
    </lineage>
</organism>
<gene>
    <name evidence="2" type="ORF">BATDEDRAFT_17522</name>
</gene>
<dbReference type="InterPro" id="IPR014729">
    <property type="entry name" value="Rossmann-like_a/b/a_fold"/>
</dbReference>
<dbReference type="SUPFAM" id="SSF52374">
    <property type="entry name" value="Nucleotidylyl transferase"/>
    <property type="match status" value="1"/>
</dbReference>
<evidence type="ECO:0000259" key="1">
    <source>
        <dbReference type="Pfam" id="PF01467"/>
    </source>
</evidence>
<dbReference type="Pfam" id="PF01467">
    <property type="entry name" value="CTP_transf_like"/>
    <property type="match status" value="1"/>
</dbReference>
<dbReference type="Proteomes" id="UP000007241">
    <property type="component" value="Unassembled WGS sequence"/>
</dbReference>
<proteinExistence type="predicted"/>
<name>F4P8R2_BATDJ</name>
<dbReference type="EMBL" id="GL882889">
    <property type="protein sequence ID" value="EGF78359.1"/>
    <property type="molecule type" value="Genomic_DNA"/>
</dbReference>
<evidence type="ECO:0000313" key="2">
    <source>
        <dbReference type="EMBL" id="EGF78359.1"/>
    </source>
</evidence>
<dbReference type="HOGENOM" id="CLU_035272_4_1_1"/>
<dbReference type="PANTHER" id="PTHR10695">
    <property type="entry name" value="DEPHOSPHO-COA KINASE-RELATED"/>
    <property type="match status" value="1"/>
</dbReference>
<dbReference type="InParanoid" id="F4P8R2"/>
<dbReference type="GO" id="GO:0015937">
    <property type="term" value="P:coenzyme A biosynthetic process"/>
    <property type="evidence" value="ECO:0000318"/>
    <property type="project" value="GO_Central"/>
</dbReference>
<dbReference type="FunCoup" id="F4P8R2">
    <property type="interactions" value="20"/>
</dbReference>
<dbReference type="OrthoDB" id="330671at2759"/>
<sequence length="225" mass="25362">MLVEARSGQIKPKLHSDPRFLDGNVPEHIQLDISEWLTNHPNDLQESSDSSEHATDLPPVFGHVAVGGTFDYLHAGHRILLTCSAWLTSTRLICGVTDLNQTSLERKQAYQNMQSLQTRLDGVKTFLHRIKRDIMYDIIPIYDDYGPTLTDELIEAIVCSRETIRGCKLVNDLRQQGNLKPLHIFIIDVISSSVGVITSQDFRSKISSTYLRLHMPTCPHSGLDN</sequence>
<evidence type="ECO:0000313" key="3">
    <source>
        <dbReference type="Proteomes" id="UP000007241"/>
    </source>
</evidence>
<dbReference type="PANTHER" id="PTHR10695:SF46">
    <property type="entry name" value="BIFUNCTIONAL COENZYME A SYNTHASE-RELATED"/>
    <property type="match status" value="1"/>
</dbReference>
<protein>
    <recommendedName>
        <fullName evidence="1">Cytidyltransferase-like domain-containing protein</fullName>
    </recommendedName>
</protein>
<dbReference type="Gene3D" id="3.40.50.620">
    <property type="entry name" value="HUPs"/>
    <property type="match status" value="1"/>
</dbReference>